<gene>
    <name evidence="2" type="ORF">CSO01_11680</name>
</gene>
<evidence type="ECO:0000259" key="1">
    <source>
        <dbReference type="Pfam" id="PF11706"/>
    </source>
</evidence>
<dbReference type="InterPro" id="IPR010852">
    <property type="entry name" value="ABATE"/>
</dbReference>
<dbReference type="OrthoDB" id="3531194at2"/>
<dbReference type="RefSeq" id="WP_146952198.1">
    <property type="nucleotide sequence ID" value="NZ_BAABBJ010000009.1"/>
</dbReference>
<proteinExistence type="predicted"/>
<dbReference type="Pfam" id="PF07336">
    <property type="entry name" value="ABATE"/>
    <property type="match status" value="1"/>
</dbReference>
<comment type="caution">
    <text evidence="2">The sequence shown here is derived from an EMBL/GenBank/DDBJ whole genome shotgun (WGS) entry which is preliminary data.</text>
</comment>
<protein>
    <recommendedName>
        <fullName evidence="1">Zinc finger CGNR domain-containing protein</fullName>
    </recommendedName>
</protein>
<dbReference type="PANTHER" id="PTHR35525:SF3">
    <property type="entry name" value="BLL6575 PROTEIN"/>
    <property type="match status" value="1"/>
</dbReference>
<dbReference type="AlphaFoldDB" id="A0A512PB67"/>
<evidence type="ECO:0000313" key="2">
    <source>
        <dbReference type="EMBL" id="GEP68453.1"/>
    </source>
</evidence>
<dbReference type="InterPro" id="IPR023286">
    <property type="entry name" value="ABATE_dom_sf"/>
</dbReference>
<accession>A0A512PB67</accession>
<dbReference type="Gene3D" id="1.10.3300.10">
    <property type="entry name" value="Jann2411-like domain"/>
    <property type="match status" value="1"/>
</dbReference>
<keyword evidence="3" id="KW-1185">Reference proteome</keyword>
<dbReference type="InterPro" id="IPR021005">
    <property type="entry name" value="Znf_CGNR"/>
</dbReference>
<evidence type="ECO:0000313" key="3">
    <source>
        <dbReference type="Proteomes" id="UP000321798"/>
    </source>
</evidence>
<organism evidence="2 3">
    <name type="scientific">Cellulomonas soli</name>
    <dbReference type="NCBI Taxonomy" id="931535"/>
    <lineage>
        <taxon>Bacteria</taxon>
        <taxon>Bacillati</taxon>
        <taxon>Actinomycetota</taxon>
        <taxon>Actinomycetes</taxon>
        <taxon>Micrococcales</taxon>
        <taxon>Cellulomonadaceae</taxon>
        <taxon>Cellulomonas</taxon>
    </lineage>
</organism>
<dbReference type="PANTHER" id="PTHR35525">
    <property type="entry name" value="BLL6575 PROTEIN"/>
    <property type="match status" value="1"/>
</dbReference>
<dbReference type="Pfam" id="PF11706">
    <property type="entry name" value="zf-CGNR"/>
    <property type="match status" value="1"/>
</dbReference>
<dbReference type="EMBL" id="BKAL01000003">
    <property type="protein sequence ID" value="GEP68453.1"/>
    <property type="molecule type" value="Genomic_DNA"/>
</dbReference>
<dbReference type="Proteomes" id="UP000321798">
    <property type="component" value="Unassembled WGS sequence"/>
</dbReference>
<sequence>MVFAPDTEANLRAAADLVNTGRRRDGHDALGTVADLDAFYSGWGYTTRHDHDDDELAQVRAARSRLGSLWTLERDAVADEVNAILREAHAVPYLVRHGSTDWHLHATVPDAPLSTVMLVETAMAAADVVRSDEWDRMRTCEADDCTAVLVDLSRNRSRRFCDANNCGNRAHVAAYRARRTGD</sequence>
<name>A0A512PB67_9CELL</name>
<reference evidence="2 3" key="1">
    <citation type="submission" date="2019-07" db="EMBL/GenBank/DDBJ databases">
        <title>Whole genome shotgun sequence of Cellulomonas soli NBRC 109434.</title>
        <authorList>
            <person name="Hosoyama A."/>
            <person name="Uohara A."/>
            <person name="Ohji S."/>
            <person name="Ichikawa N."/>
        </authorList>
    </citation>
    <scope>NUCLEOTIDE SEQUENCE [LARGE SCALE GENOMIC DNA]</scope>
    <source>
        <strain evidence="2 3">NBRC 109434</strain>
    </source>
</reference>
<dbReference type="SUPFAM" id="SSF160904">
    <property type="entry name" value="Jann2411-like"/>
    <property type="match status" value="1"/>
</dbReference>
<feature type="domain" description="Zinc finger CGNR" evidence="1">
    <location>
        <begin position="136"/>
        <end position="179"/>
    </location>
</feature>